<organism evidence="2 3">
    <name type="scientific">Protopolystoma xenopodis</name>
    <dbReference type="NCBI Taxonomy" id="117903"/>
    <lineage>
        <taxon>Eukaryota</taxon>
        <taxon>Metazoa</taxon>
        <taxon>Spiralia</taxon>
        <taxon>Lophotrochozoa</taxon>
        <taxon>Platyhelminthes</taxon>
        <taxon>Monogenea</taxon>
        <taxon>Polyopisthocotylea</taxon>
        <taxon>Polystomatidea</taxon>
        <taxon>Polystomatidae</taxon>
        <taxon>Protopolystoma</taxon>
    </lineage>
</organism>
<evidence type="ECO:0000313" key="2">
    <source>
        <dbReference type="EMBL" id="VEL32950.1"/>
    </source>
</evidence>
<accession>A0A448XBN2</accession>
<name>A0A448XBN2_9PLAT</name>
<feature type="compositionally biased region" description="Basic and acidic residues" evidence="1">
    <location>
        <begin position="1"/>
        <end position="17"/>
    </location>
</feature>
<feature type="region of interest" description="Disordered" evidence="1">
    <location>
        <begin position="1"/>
        <end position="28"/>
    </location>
</feature>
<dbReference type="EMBL" id="CAAALY010244932">
    <property type="protein sequence ID" value="VEL32950.1"/>
    <property type="molecule type" value="Genomic_DNA"/>
</dbReference>
<gene>
    <name evidence="2" type="ORF">PXEA_LOCUS26390</name>
</gene>
<dbReference type="AlphaFoldDB" id="A0A448XBN2"/>
<proteinExistence type="predicted"/>
<protein>
    <submittedName>
        <fullName evidence="2">Uncharacterized protein</fullName>
    </submittedName>
</protein>
<sequence length="231" mass="25842">MSVEGQDGRGHSGRDINEEASGDALQTGCRSLSSAKHQLTNLVSQLTSHRNRPTSRRPDFAYRAPVTPSVAQHMSTRKHIHAQKTIQVGYWSSMSESPSACHATHFSRSPLAISSTQQTIGPLATVIIIIIQPNEQKVLTTSGSIEFSTMEKPESWKYSEQLINGCERACEGSSCRRRNNNLLVQTYANHFRKRLETMFELVSPKTEAGLLRSAMKIICNKILDFFIVYLF</sequence>
<dbReference type="Proteomes" id="UP000784294">
    <property type="component" value="Unassembled WGS sequence"/>
</dbReference>
<comment type="caution">
    <text evidence="2">The sequence shown here is derived from an EMBL/GenBank/DDBJ whole genome shotgun (WGS) entry which is preliminary data.</text>
</comment>
<keyword evidence="3" id="KW-1185">Reference proteome</keyword>
<reference evidence="2" key="1">
    <citation type="submission" date="2018-11" db="EMBL/GenBank/DDBJ databases">
        <authorList>
            <consortium name="Pathogen Informatics"/>
        </authorList>
    </citation>
    <scope>NUCLEOTIDE SEQUENCE</scope>
</reference>
<evidence type="ECO:0000256" key="1">
    <source>
        <dbReference type="SAM" id="MobiDB-lite"/>
    </source>
</evidence>
<evidence type="ECO:0000313" key="3">
    <source>
        <dbReference type="Proteomes" id="UP000784294"/>
    </source>
</evidence>